<sequence length="95" mass="11014">MLAIFSYLHHISTNICTFILPNTSWFLTATNQGNVSKFCKFTGHDMAPINFRLVESTRALELREFSNRRRVVHLHLPPTPPTLSLHRRGDPPRSW</sequence>
<gene>
    <name evidence="1" type="ORF">AVEN_176104_1</name>
</gene>
<name>A0A4Y2PN78_ARAVE</name>
<accession>A0A4Y2PN78</accession>
<comment type="caution">
    <text evidence="1">The sequence shown here is derived from an EMBL/GenBank/DDBJ whole genome shotgun (WGS) entry which is preliminary data.</text>
</comment>
<protein>
    <submittedName>
        <fullName evidence="1">Uncharacterized protein</fullName>
    </submittedName>
</protein>
<reference evidence="1 2" key="1">
    <citation type="journal article" date="2019" name="Sci. Rep.">
        <title>Orb-weaving spider Araneus ventricosus genome elucidates the spidroin gene catalogue.</title>
        <authorList>
            <person name="Kono N."/>
            <person name="Nakamura H."/>
            <person name="Ohtoshi R."/>
            <person name="Moran D.A.P."/>
            <person name="Shinohara A."/>
            <person name="Yoshida Y."/>
            <person name="Fujiwara M."/>
            <person name="Mori M."/>
            <person name="Tomita M."/>
            <person name="Arakawa K."/>
        </authorList>
    </citation>
    <scope>NUCLEOTIDE SEQUENCE [LARGE SCALE GENOMIC DNA]</scope>
</reference>
<organism evidence="1 2">
    <name type="scientific">Araneus ventricosus</name>
    <name type="common">Orbweaver spider</name>
    <name type="synonym">Epeira ventricosa</name>
    <dbReference type="NCBI Taxonomy" id="182803"/>
    <lineage>
        <taxon>Eukaryota</taxon>
        <taxon>Metazoa</taxon>
        <taxon>Ecdysozoa</taxon>
        <taxon>Arthropoda</taxon>
        <taxon>Chelicerata</taxon>
        <taxon>Arachnida</taxon>
        <taxon>Araneae</taxon>
        <taxon>Araneomorphae</taxon>
        <taxon>Entelegynae</taxon>
        <taxon>Araneoidea</taxon>
        <taxon>Araneidae</taxon>
        <taxon>Araneus</taxon>
    </lineage>
</organism>
<dbReference type="EMBL" id="BGPR01011877">
    <property type="protein sequence ID" value="GBN53408.1"/>
    <property type="molecule type" value="Genomic_DNA"/>
</dbReference>
<evidence type="ECO:0000313" key="1">
    <source>
        <dbReference type="EMBL" id="GBN53408.1"/>
    </source>
</evidence>
<proteinExistence type="predicted"/>
<evidence type="ECO:0000313" key="2">
    <source>
        <dbReference type="Proteomes" id="UP000499080"/>
    </source>
</evidence>
<dbReference type="AlphaFoldDB" id="A0A4Y2PN78"/>
<keyword evidence="2" id="KW-1185">Reference proteome</keyword>
<dbReference type="Proteomes" id="UP000499080">
    <property type="component" value="Unassembled WGS sequence"/>
</dbReference>